<dbReference type="GO" id="GO:0016787">
    <property type="term" value="F:hydrolase activity"/>
    <property type="evidence" value="ECO:0007669"/>
    <property type="project" value="UniProtKB-KW"/>
</dbReference>
<evidence type="ECO:0000256" key="11">
    <source>
        <dbReference type="SAM" id="Phobius"/>
    </source>
</evidence>
<protein>
    <recommendedName>
        <fullName evidence="10">Metallophosphoesterase 1 homolog</fullName>
    </recommendedName>
</protein>
<dbReference type="InterPro" id="IPR033308">
    <property type="entry name" value="PGAP5/Cdc1/Ted1"/>
</dbReference>
<evidence type="ECO:0000313" key="14">
    <source>
        <dbReference type="Proteomes" id="UP000494040"/>
    </source>
</evidence>
<dbReference type="OrthoDB" id="9984693at2759"/>
<feature type="domain" description="Calcineurin-like phosphoesterase" evidence="12">
    <location>
        <begin position="56"/>
        <end position="291"/>
    </location>
</feature>
<evidence type="ECO:0000256" key="2">
    <source>
        <dbReference type="ARBA" id="ARBA00004141"/>
    </source>
</evidence>
<dbReference type="InterPro" id="IPR004843">
    <property type="entry name" value="Calcineurin-like_PHP"/>
</dbReference>
<evidence type="ECO:0000256" key="9">
    <source>
        <dbReference type="ARBA" id="ARBA00023211"/>
    </source>
</evidence>
<dbReference type="EnsemblMetazoa" id="XM_014403830.2">
    <property type="protein sequence ID" value="XP_014259316.1"/>
    <property type="gene ID" value="LOC106672423"/>
</dbReference>
<dbReference type="CTD" id="34116"/>
<evidence type="ECO:0000259" key="12">
    <source>
        <dbReference type="Pfam" id="PF00149"/>
    </source>
</evidence>
<evidence type="ECO:0000256" key="10">
    <source>
        <dbReference type="ARBA" id="ARBA00074873"/>
    </source>
</evidence>
<evidence type="ECO:0000256" key="3">
    <source>
        <dbReference type="ARBA" id="ARBA00008895"/>
    </source>
</evidence>
<evidence type="ECO:0000256" key="4">
    <source>
        <dbReference type="ARBA" id="ARBA00022692"/>
    </source>
</evidence>
<dbReference type="GO" id="GO:0006506">
    <property type="term" value="P:GPI anchor biosynthetic process"/>
    <property type="evidence" value="ECO:0007669"/>
    <property type="project" value="InterPro"/>
</dbReference>
<dbReference type="FunFam" id="3.60.21.10:FF:000081">
    <property type="entry name" value="Metallophosphoesterase 1 homolog"/>
    <property type="match status" value="1"/>
</dbReference>
<dbReference type="PANTHER" id="PTHR13315:SF0">
    <property type="entry name" value="METALLOPHOSPHOESTERASE 1"/>
    <property type="match status" value="1"/>
</dbReference>
<dbReference type="Pfam" id="PF00149">
    <property type="entry name" value="Metallophos"/>
    <property type="match status" value="1"/>
</dbReference>
<evidence type="ECO:0000256" key="6">
    <source>
        <dbReference type="ARBA" id="ARBA00022801"/>
    </source>
</evidence>
<keyword evidence="9" id="KW-0464">Manganese</keyword>
<keyword evidence="14" id="KW-1185">Reference proteome</keyword>
<feature type="transmembrane region" description="Helical" evidence="11">
    <location>
        <begin position="344"/>
        <end position="362"/>
    </location>
</feature>
<evidence type="ECO:0000256" key="8">
    <source>
        <dbReference type="ARBA" id="ARBA00023136"/>
    </source>
</evidence>
<accession>A0A8I6S5I4</accession>
<keyword evidence="5" id="KW-0479">Metal-binding</keyword>
<organism evidence="13 14">
    <name type="scientific">Cimex lectularius</name>
    <name type="common">Bed bug</name>
    <name type="synonym">Acanthia lectularia</name>
    <dbReference type="NCBI Taxonomy" id="79782"/>
    <lineage>
        <taxon>Eukaryota</taxon>
        <taxon>Metazoa</taxon>
        <taxon>Ecdysozoa</taxon>
        <taxon>Arthropoda</taxon>
        <taxon>Hexapoda</taxon>
        <taxon>Insecta</taxon>
        <taxon>Pterygota</taxon>
        <taxon>Neoptera</taxon>
        <taxon>Paraneoptera</taxon>
        <taxon>Hemiptera</taxon>
        <taxon>Heteroptera</taxon>
        <taxon>Panheteroptera</taxon>
        <taxon>Cimicomorpha</taxon>
        <taxon>Cimicidae</taxon>
        <taxon>Cimex</taxon>
    </lineage>
</organism>
<dbReference type="OMA" id="LHCMKYP"/>
<dbReference type="AlphaFoldDB" id="A0A8I6S5I4"/>
<dbReference type="EnsemblMetazoa" id="XM_024228886.1">
    <property type="protein sequence ID" value="XP_024084654.1"/>
    <property type="gene ID" value="LOC106672423"/>
</dbReference>
<dbReference type="InterPro" id="IPR029052">
    <property type="entry name" value="Metallo-depent_PP-like"/>
</dbReference>
<reference evidence="13" key="1">
    <citation type="submission" date="2022-01" db="UniProtKB">
        <authorList>
            <consortium name="EnsemblMetazoa"/>
        </authorList>
    </citation>
    <scope>IDENTIFICATION</scope>
</reference>
<name>A0A8I6S5I4_CIMLE</name>
<keyword evidence="4 11" id="KW-0812">Transmembrane</keyword>
<evidence type="ECO:0000313" key="13">
    <source>
        <dbReference type="EnsemblMetazoa" id="XP_014259316.1"/>
    </source>
</evidence>
<evidence type="ECO:0000256" key="1">
    <source>
        <dbReference type="ARBA" id="ARBA00001936"/>
    </source>
</evidence>
<keyword evidence="6" id="KW-0378">Hydrolase</keyword>
<dbReference type="PANTHER" id="PTHR13315">
    <property type="entry name" value="METALLO PHOSPHOESTERASE RELATED"/>
    <property type="match status" value="1"/>
</dbReference>
<dbReference type="RefSeq" id="XP_014259316.1">
    <property type="nucleotide sequence ID" value="XM_014403830.2"/>
</dbReference>
<dbReference type="GeneID" id="106672423"/>
<dbReference type="GO" id="GO:0016020">
    <property type="term" value="C:membrane"/>
    <property type="evidence" value="ECO:0007669"/>
    <property type="project" value="UniProtKB-SubCell"/>
</dbReference>
<dbReference type="SUPFAM" id="SSF56300">
    <property type="entry name" value="Metallo-dependent phosphatases"/>
    <property type="match status" value="1"/>
</dbReference>
<comment type="subcellular location">
    <subcellularLocation>
        <location evidence="2">Membrane</location>
        <topology evidence="2">Multi-pass membrane protein</topology>
    </subcellularLocation>
</comment>
<comment type="similarity">
    <text evidence="3">Belongs to the metallophosphoesterase superfamily. MPPE1 family.</text>
</comment>
<feature type="transmembrane region" description="Helical" evidence="11">
    <location>
        <begin position="7"/>
        <end position="30"/>
    </location>
</feature>
<sequence>MAKIKSYVFKIASSIILLFLLCEFIIYYVVLLQCRWPDLDEKRADDSIRNDGKELKALLLADTHLLGPRRGHWLDKLRREWQMYRTFQTAMTIHRPDVVFILGDIFDEGLWCSDAEFKTYVERFKSLFYVPTGTKLYVVVGNHDIGFHYGISPYLHKRFTDAFNAPSVRMLTIEGNHFVLINSMAMEGDRCFLCRPAEIQIGNIAKKLKCARGSGPCPKSVDIKQYSRPILLQHFPLYRESDEGCNEIDEAPEDEKRQKFRERWECLSKESSYMLLETLNPRLVITGHTHHGCRRYHDGYDTHEFTIPSFSWRNKDNPSFMLLVITPNNYSIEKCHMPKESTVIFLYCVGFLSIIVYAALSYKRICRRNRIFKMH</sequence>
<dbReference type="Gene3D" id="3.60.21.10">
    <property type="match status" value="1"/>
</dbReference>
<dbReference type="Proteomes" id="UP000494040">
    <property type="component" value="Unassembled WGS sequence"/>
</dbReference>
<keyword evidence="7 11" id="KW-1133">Transmembrane helix</keyword>
<proteinExistence type="inferred from homology"/>
<evidence type="ECO:0000256" key="5">
    <source>
        <dbReference type="ARBA" id="ARBA00022723"/>
    </source>
</evidence>
<evidence type="ECO:0000256" key="7">
    <source>
        <dbReference type="ARBA" id="ARBA00022989"/>
    </source>
</evidence>
<comment type="cofactor">
    <cofactor evidence="1">
        <name>Mn(2+)</name>
        <dbReference type="ChEBI" id="CHEBI:29035"/>
    </cofactor>
</comment>
<dbReference type="KEGG" id="clec:106672423"/>
<keyword evidence="8 11" id="KW-0472">Membrane</keyword>
<dbReference type="GO" id="GO:0046872">
    <property type="term" value="F:metal ion binding"/>
    <property type="evidence" value="ECO:0007669"/>
    <property type="project" value="UniProtKB-KW"/>
</dbReference>
<dbReference type="RefSeq" id="XP_024084654.1">
    <property type="nucleotide sequence ID" value="XM_024228886.1"/>
</dbReference>